<dbReference type="SMART" id="SM00267">
    <property type="entry name" value="GGDEF"/>
    <property type="match status" value="1"/>
</dbReference>
<keyword evidence="5" id="KW-0472">Membrane</keyword>
<evidence type="ECO:0000256" key="3">
    <source>
        <dbReference type="SAM" id="Coils"/>
    </source>
</evidence>
<feature type="transmembrane region" description="Helical" evidence="5">
    <location>
        <begin position="208"/>
        <end position="226"/>
    </location>
</feature>
<keyword evidence="5" id="KW-0812">Transmembrane</keyword>
<dbReference type="Gene3D" id="2.60.40.2380">
    <property type="match status" value="1"/>
</dbReference>
<gene>
    <name evidence="8" type="ORF">B9Q17_04460</name>
</gene>
<dbReference type="InterPro" id="IPR011622">
    <property type="entry name" value="7TMR_DISM_rcpt_extracell_dom2"/>
</dbReference>
<dbReference type="EC" id="2.7.7.65" evidence="2"/>
<evidence type="ECO:0000256" key="1">
    <source>
        <dbReference type="ARBA" id="ARBA00001946"/>
    </source>
</evidence>
<dbReference type="PANTHER" id="PTHR45138:SF24">
    <property type="entry name" value="DIGUANYLATE CYCLASE DGCC-RELATED"/>
    <property type="match status" value="1"/>
</dbReference>
<dbReference type="NCBIfam" id="TIGR00254">
    <property type="entry name" value="GGDEF"/>
    <property type="match status" value="1"/>
</dbReference>
<feature type="region of interest" description="Disordered" evidence="4">
    <location>
        <begin position="609"/>
        <end position="629"/>
    </location>
</feature>
<dbReference type="EMBL" id="NEFY01000002">
    <property type="protein sequence ID" value="OZC37383.1"/>
    <property type="molecule type" value="Genomic_DNA"/>
</dbReference>
<dbReference type="PANTHER" id="PTHR45138">
    <property type="entry name" value="REGULATORY COMPONENTS OF SENSORY TRANSDUCTION SYSTEM"/>
    <property type="match status" value="1"/>
</dbReference>
<dbReference type="Pfam" id="PF07695">
    <property type="entry name" value="7TMR-DISM_7TM"/>
    <property type="match status" value="1"/>
</dbReference>
<dbReference type="Pfam" id="PF07696">
    <property type="entry name" value="7TMR-DISMED2"/>
    <property type="match status" value="1"/>
</dbReference>
<evidence type="ECO:0000256" key="2">
    <source>
        <dbReference type="ARBA" id="ARBA00012528"/>
    </source>
</evidence>
<reference evidence="8 9" key="1">
    <citation type="submission" date="2017-06" db="EMBL/GenBank/DDBJ databases">
        <title>Draft genome sequence of the halophilic bacterium Marinobacter vinifirmus FB1.</title>
        <authorList>
            <person name="Stepanov V.G."/>
            <person name="Roberts D.J."/>
            <person name="Fox G.E."/>
        </authorList>
    </citation>
    <scope>NUCLEOTIDE SEQUENCE [LARGE SCALE GENOMIC DNA]</scope>
    <source>
        <strain evidence="8 9">FB1</strain>
    </source>
</reference>
<keyword evidence="6" id="KW-0732">Signal</keyword>
<dbReference type="Proteomes" id="UP000216984">
    <property type="component" value="Unassembled WGS sequence"/>
</dbReference>
<dbReference type="SUPFAM" id="SSF55073">
    <property type="entry name" value="Nucleotide cyclase"/>
    <property type="match status" value="1"/>
</dbReference>
<feature type="transmembrane region" description="Helical" evidence="5">
    <location>
        <begin position="353"/>
        <end position="374"/>
    </location>
</feature>
<feature type="chain" id="PRO_5031374740" description="diguanylate cyclase" evidence="6">
    <location>
        <begin position="30"/>
        <end position="629"/>
    </location>
</feature>
<keyword evidence="9" id="KW-1185">Reference proteome</keyword>
<dbReference type="InterPro" id="IPR029787">
    <property type="entry name" value="Nucleotide_cyclase"/>
</dbReference>
<feature type="transmembrane region" description="Helical" evidence="5">
    <location>
        <begin position="301"/>
        <end position="318"/>
    </location>
</feature>
<feature type="transmembrane region" description="Helical" evidence="5">
    <location>
        <begin position="270"/>
        <end position="289"/>
    </location>
</feature>
<organism evidence="8 9">
    <name type="scientific">Marinobacter vinifirmus</name>
    <dbReference type="NCBI Taxonomy" id="355591"/>
    <lineage>
        <taxon>Bacteria</taxon>
        <taxon>Pseudomonadati</taxon>
        <taxon>Pseudomonadota</taxon>
        <taxon>Gammaproteobacteria</taxon>
        <taxon>Pseudomonadales</taxon>
        <taxon>Marinobacteraceae</taxon>
        <taxon>Marinobacter</taxon>
    </lineage>
</organism>
<evidence type="ECO:0000256" key="4">
    <source>
        <dbReference type="SAM" id="MobiDB-lite"/>
    </source>
</evidence>
<dbReference type="Gene3D" id="3.30.70.270">
    <property type="match status" value="1"/>
</dbReference>
<dbReference type="AlphaFoldDB" id="A0A7Z1DWN6"/>
<dbReference type="InterPro" id="IPR043128">
    <property type="entry name" value="Rev_trsase/Diguanyl_cyclase"/>
</dbReference>
<accession>A0A7Z1DWN6</accession>
<dbReference type="InterPro" id="IPR011623">
    <property type="entry name" value="7TMR_DISM_rcpt_extracell_dom1"/>
</dbReference>
<comment type="caution">
    <text evidence="8">The sequence shown here is derived from an EMBL/GenBank/DDBJ whole genome shotgun (WGS) entry which is preliminary data.</text>
</comment>
<feature type="coiled-coil region" evidence="3">
    <location>
        <begin position="429"/>
        <end position="456"/>
    </location>
</feature>
<feature type="signal peptide" evidence="6">
    <location>
        <begin position="1"/>
        <end position="29"/>
    </location>
</feature>
<dbReference type="PROSITE" id="PS50887">
    <property type="entry name" value="GGDEF"/>
    <property type="match status" value="1"/>
</dbReference>
<name>A0A7Z1DWN6_9GAMM</name>
<dbReference type="FunFam" id="3.30.70.270:FF:000001">
    <property type="entry name" value="Diguanylate cyclase domain protein"/>
    <property type="match status" value="1"/>
</dbReference>
<keyword evidence="3" id="KW-0175">Coiled coil</keyword>
<comment type="cofactor">
    <cofactor evidence="1">
        <name>Mg(2+)</name>
        <dbReference type="ChEBI" id="CHEBI:18420"/>
    </cofactor>
</comment>
<dbReference type="GO" id="GO:0005886">
    <property type="term" value="C:plasma membrane"/>
    <property type="evidence" value="ECO:0007669"/>
    <property type="project" value="TreeGrafter"/>
</dbReference>
<feature type="domain" description="GGDEF" evidence="7">
    <location>
        <begin position="484"/>
        <end position="618"/>
    </location>
</feature>
<dbReference type="GO" id="GO:0043709">
    <property type="term" value="P:cell adhesion involved in single-species biofilm formation"/>
    <property type="evidence" value="ECO:0007669"/>
    <property type="project" value="TreeGrafter"/>
</dbReference>
<feature type="transmembrane region" description="Helical" evidence="5">
    <location>
        <begin position="386"/>
        <end position="404"/>
    </location>
</feature>
<dbReference type="InterPro" id="IPR000160">
    <property type="entry name" value="GGDEF_dom"/>
</dbReference>
<feature type="transmembrane region" description="Helical" evidence="5">
    <location>
        <begin position="324"/>
        <end position="346"/>
    </location>
</feature>
<protein>
    <recommendedName>
        <fullName evidence="2">diguanylate cyclase</fullName>
        <ecNumber evidence="2">2.7.7.65</ecNumber>
    </recommendedName>
</protein>
<sequence>MLSMLNRACALFVVALLALALFGPEQAFAAERCTVLDAASADARQRINDHLCFYSARPGDPAHSAKFPGALPENLQWQAAQGHDLVFSHTDAVYWVTLTVRNSSPQQAFWFLKLSYPLLDEITFWQHTPDNPGQYTELEPPLQTGDRFPFASRGIDYRYYLLPVTLDAQEERAITLRIHSSGALNVPLSLVTPGEAVAESNHLTLVHGLFYGALLVLAVFNLVLFFSSGTRYYLFNAFYIVSMALFLFAMGGLANQYFWPDSTELANQSIPLGLALCSLAMVLFGGSFLEIESGTLAGKAMQVLAWTSVGFLGASFILPYSKSILLNTFLILSVIASLSVIATIRWRQGYQPAFWYLGAWLVMVVGALLYALAAFGHLGDYQAREVMMQAAIGAQVVLLNYAMVQRWRLLNQKLLDIEQQARTELEFKVHERTTQLRNTMQELEQANRKLASLSLNDALTGLHNRRHMDNIMPELCAEARRTGQPLTLALVDADHFKRINDTWGHDFGDQCLKKIADNLAGHVKRPRDVAIRFGGEEFALLLPETTPDGADTLCQSILQAMRTTVIRTPDGADLCLTLSAGIAALQPGEGPRELFRRADEALYTAKAAGRDQVRGAPGTHEAATKSATN</sequence>
<dbReference type="GO" id="GO:1902201">
    <property type="term" value="P:negative regulation of bacterial-type flagellum-dependent cell motility"/>
    <property type="evidence" value="ECO:0007669"/>
    <property type="project" value="TreeGrafter"/>
</dbReference>
<evidence type="ECO:0000313" key="8">
    <source>
        <dbReference type="EMBL" id="OZC37383.1"/>
    </source>
</evidence>
<dbReference type="CDD" id="cd01949">
    <property type="entry name" value="GGDEF"/>
    <property type="match status" value="1"/>
</dbReference>
<feature type="transmembrane region" description="Helical" evidence="5">
    <location>
        <begin position="233"/>
        <end position="258"/>
    </location>
</feature>
<dbReference type="InterPro" id="IPR050469">
    <property type="entry name" value="Diguanylate_Cyclase"/>
</dbReference>
<evidence type="ECO:0000256" key="5">
    <source>
        <dbReference type="SAM" id="Phobius"/>
    </source>
</evidence>
<evidence type="ECO:0000259" key="7">
    <source>
        <dbReference type="PROSITE" id="PS50887"/>
    </source>
</evidence>
<evidence type="ECO:0000256" key="6">
    <source>
        <dbReference type="SAM" id="SignalP"/>
    </source>
</evidence>
<evidence type="ECO:0000313" key="9">
    <source>
        <dbReference type="Proteomes" id="UP000216984"/>
    </source>
</evidence>
<dbReference type="Pfam" id="PF00990">
    <property type="entry name" value="GGDEF"/>
    <property type="match status" value="1"/>
</dbReference>
<dbReference type="GO" id="GO:0052621">
    <property type="term" value="F:diguanylate cyclase activity"/>
    <property type="evidence" value="ECO:0007669"/>
    <property type="project" value="UniProtKB-EC"/>
</dbReference>
<keyword evidence="5" id="KW-1133">Transmembrane helix</keyword>
<proteinExistence type="predicted"/>